<organism evidence="7 8">
    <name type="scientific">Desulfurispira natronophila</name>
    <dbReference type="NCBI Taxonomy" id="682562"/>
    <lineage>
        <taxon>Bacteria</taxon>
        <taxon>Pseudomonadati</taxon>
        <taxon>Chrysiogenota</taxon>
        <taxon>Chrysiogenia</taxon>
        <taxon>Chrysiogenales</taxon>
        <taxon>Chrysiogenaceae</taxon>
        <taxon>Desulfurispira</taxon>
    </lineage>
</organism>
<gene>
    <name evidence="7" type="ORF">HNR37_000500</name>
</gene>
<dbReference type="Gene3D" id="2.40.240.50">
    <property type="entry name" value="Barwin-like endoglucanases"/>
    <property type="match status" value="1"/>
</dbReference>
<dbReference type="CDD" id="cd14668">
    <property type="entry name" value="mlta_B"/>
    <property type="match status" value="1"/>
</dbReference>
<evidence type="ECO:0000256" key="4">
    <source>
        <dbReference type="ARBA" id="ARBA00023316"/>
    </source>
</evidence>
<evidence type="ECO:0000313" key="8">
    <source>
        <dbReference type="Proteomes" id="UP000528322"/>
    </source>
</evidence>
<evidence type="ECO:0000256" key="2">
    <source>
        <dbReference type="ARBA" id="ARBA00012587"/>
    </source>
</evidence>
<dbReference type="Pfam" id="PF03562">
    <property type="entry name" value="MltA"/>
    <property type="match status" value="1"/>
</dbReference>
<dbReference type="GO" id="GO:0009254">
    <property type="term" value="P:peptidoglycan turnover"/>
    <property type="evidence" value="ECO:0007669"/>
    <property type="project" value="InterPro"/>
</dbReference>
<dbReference type="Proteomes" id="UP000528322">
    <property type="component" value="Unassembled WGS sequence"/>
</dbReference>
<keyword evidence="3" id="KW-0456">Lyase</keyword>
<evidence type="ECO:0000256" key="1">
    <source>
        <dbReference type="ARBA" id="ARBA00001420"/>
    </source>
</evidence>
<dbReference type="InterPro" id="IPR026044">
    <property type="entry name" value="MltA"/>
</dbReference>
<dbReference type="GO" id="GO:0008933">
    <property type="term" value="F:peptidoglycan lytic transglycosylase activity"/>
    <property type="evidence" value="ECO:0007669"/>
    <property type="project" value="TreeGrafter"/>
</dbReference>
<dbReference type="SMART" id="SM00925">
    <property type="entry name" value="MltA"/>
    <property type="match status" value="1"/>
</dbReference>
<dbReference type="GO" id="GO:0009253">
    <property type="term" value="P:peptidoglycan catabolic process"/>
    <property type="evidence" value="ECO:0007669"/>
    <property type="project" value="TreeGrafter"/>
</dbReference>
<dbReference type="GO" id="GO:0004553">
    <property type="term" value="F:hydrolase activity, hydrolyzing O-glycosyl compounds"/>
    <property type="evidence" value="ECO:0007669"/>
    <property type="project" value="InterPro"/>
</dbReference>
<dbReference type="InterPro" id="IPR005300">
    <property type="entry name" value="MltA_B"/>
</dbReference>
<dbReference type="AlphaFoldDB" id="A0A7W8DGB7"/>
<evidence type="ECO:0000259" key="6">
    <source>
        <dbReference type="SMART" id="SM00925"/>
    </source>
</evidence>
<comment type="caution">
    <text evidence="7">The sequence shown here is derived from an EMBL/GenBank/DDBJ whole genome shotgun (WGS) entry which is preliminary data.</text>
</comment>
<feature type="domain" description="Lytic transglycosylase MltA" evidence="6">
    <location>
        <begin position="119"/>
        <end position="272"/>
    </location>
</feature>
<dbReference type="PANTHER" id="PTHR30124:SF0">
    <property type="entry name" value="MEMBRANE-BOUND LYTIC MUREIN TRANSGLYCOSYLASE A"/>
    <property type="match status" value="1"/>
</dbReference>
<dbReference type="EMBL" id="JACHID010000002">
    <property type="protein sequence ID" value="MBB5021194.1"/>
    <property type="molecule type" value="Genomic_DNA"/>
</dbReference>
<dbReference type="PIRSF" id="PIRSF019422">
    <property type="entry name" value="MltA"/>
    <property type="match status" value="1"/>
</dbReference>
<evidence type="ECO:0000313" key="7">
    <source>
        <dbReference type="EMBL" id="MBB5021194.1"/>
    </source>
</evidence>
<dbReference type="EC" id="4.2.2.n1" evidence="2"/>
<dbReference type="SUPFAM" id="SSF50685">
    <property type="entry name" value="Barwin-like endoglucanases"/>
    <property type="match status" value="1"/>
</dbReference>
<evidence type="ECO:0000256" key="3">
    <source>
        <dbReference type="ARBA" id="ARBA00023239"/>
    </source>
</evidence>
<dbReference type="Pfam" id="PF06725">
    <property type="entry name" value="3D"/>
    <property type="match status" value="1"/>
</dbReference>
<comment type="catalytic activity">
    <reaction evidence="1">
        <text>Exolytic cleavage of the (1-&gt;4)-beta-glycosidic linkage between N-acetylmuramic acid (MurNAc) and N-acetylglucosamine (GlcNAc) residues in peptidoglycan, from either the reducing or the non-reducing ends of the peptidoglycan chains, with concomitant formation of a 1,6-anhydrobond in the MurNAc residue.</text>
        <dbReference type="EC" id="4.2.2.n1"/>
    </reaction>
</comment>
<dbReference type="PROSITE" id="PS51257">
    <property type="entry name" value="PROKAR_LIPOPROTEIN"/>
    <property type="match status" value="1"/>
</dbReference>
<dbReference type="InterPro" id="IPR010611">
    <property type="entry name" value="3D_dom"/>
</dbReference>
<proteinExistence type="predicted"/>
<dbReference type="GO" id="GO:0071555">
    <property type="term" value="P:cell wall organization"/>
    <property type="evidence" value="ECO:0007669"/>
    <property type="project" value="UniProtKB-KW"/>
</dbReference>
<sequence length="374" mass="41747">MKHRSTAPISLFAFAVVILLAVGCAPRTIDKQPALQPVEWESLDGWHKDQVEQAWEPFLQTCSRLESQSAQWREICQLAQEEESPSEGEVRSFLQEHLQPFRVPAPSGTHLATGYYEPLLEASLQPSSQYPHPVHSLPQDLLRLNFPPGSDGVALRGRLDGRSVEPYWSRQQIDAGRATTAEPLAWAKDPVDLFFLHIQGSGRLQLSDGTTMAVGFHDHNGHPYRSIGSVLIRWGEIPRDQMSMQAIRTWLAENPQRRQELFHHNPRYIFFRKLAADKSPVGSAGVPLTPLRSIAVDREHIPMGTPVFIQTSHPVSAEPINTLTIAQDTGAAIKGPGRIDLFCGHGDEAEILAGHLRHPTQVYLLLPRQTDELP</sequence>
<accession>A0A7W8DGB7</accession>
<name>A0A7W8DGB7_9BACT</name>
<dbReference type="RefSeq" id="WP_183729441.1">
    <property type="nucleotide sequence ID" value="NZ_JACHID010000002.1"/>
</dbReference>
<dbReference type="PANTHER" id="PTHR30124">
    <property type="entry name" value="MEMBRANE-BOUND LYTIC MUREIN TRANSGLYCOSYLASE A"/>
    <property type="match status" value="1"/>
</dbReference>
<dbReference type="CDD" id="cd14485">
    <property type="entry name" value="mltA_like_LT_A"/>
    <property type="match status" value="1"/>
</dbReference>
<reference evidence="7 8" key="1">
    <citation type="submission" date="2020-08" db="EMBL/GenBank/DDBJ databases">
        <title>Genomic Encyclopedia of Type Strains, Phase IV (KMG-IV): sequencing the most valuable type-strain genomes for metagenomic binning, comparative biology and taxonomic classification.</title>
        <authorList>
            <person name="Goeker M."/>
        </authorList>
    </citation>
    <scope>NUCLEOTIDE SEQUENCE [LARGE SCALE GENOMIC DNA]</scope>
    <source>
        <strain evidence="7 8">DSM 22071</strain>
    </source>
</reference>
<keyword evidence="8" id="KW-1185">Reference proteome</keyword>
<dbReference type="InterPro" id="IPR036908">
    <property type="entry name" value="RlpA-like_sf"/>
</dbReference>
<keyword evidence="4" id="KW-0961">Cell wall biogenesis/degradation</keyword>
<evidence type="ECO:0000256" key="5">
    <source>
        <dbReference type="ARBA" id="ARBA00030918"/>
    </source>
</evidence>
<protein>
    <recommendedName>
        <fullName evidence="2">peptidoglycan lytic exotransglycosylase</fullName>
        <ecNumber evidence="2">4.2.2.n1</ecNumber>
    </recommendedName>
    <alternativeName>
        <fullName evidence="5">Murein hydrolase A</fullName>
    </alternativeName>
</protein>
<dbReference type="GO" id="GO:0019867">
    <property type="term" value="C:outer membrane"/>
    <property type="evidence" value="ECO:0007669"/>
    <property type="project" value="InterPro"/>
</dbReference>
<dbReference type="Gene3D" id="2.40.40.10">
    <property type="entry name" value="RlpA-like domain"/>
    <property type="match status" value="1"/>
</dbReference>